<dbReference type="EMBL" id="CP001359">
    <property type="protein sequence ID" value="ACL64653.1"/>
    <property type="molecule type" value="Genomic_DNA"/>
</dbReference>
<dbReference type="KEGG" id="acp:A2cp1_1309"/>
<organism evidence="1 2">
    <name type="scientific">Anaeromyxobacter dehalogenans (strain ATCC BAA-258 / DSM 21875 / 2CP-1)</name>
    <dbReference type="NCBI Taxonomy" id="455488"/>
    <lineage>
        <taxon>Bacteria</taxon>
        <taxon>Pseudomonadati</taxon>
        <taxon>Myxococcota</taxon>
        <taxon>Myxococcia</taxon>
        <taxon>Myxococcales</taxon>
        <taxon>Cystobacterineae</taxon>
        <taxon>Anaeromyxobacteraceae</taxon>
        <taxon>Anaeromyxobacter</taxon>
    </lineage>
</organism>
<accession>B8JGI2</accession>
<name>B8JGI2_ANAD2</name>
<dbReference type="RefSeq" id="WP_012632627.1">
    <property type="nucleotide sequence ID" value="NC_011891.1"/>
</dbReference>
<evidence type="ECO:0000313" key="1">
    <source>
        <dbReference type="EMBL" id="ACL64653.1"/>
    </source>
</evidence>
<dbReference type="HOGENOM" id="CLU_1173525_0_0_7"/>
<reference evidence="1" key="1">
    <citation type="submission" date="2009-01" db="EMBL/GenBank/DDBJ databases">
        <title>Complete sequence of Anaeromyxobacter dehalogenans 2CP-1.</title>
        <authorList>
            <consortium name="US DOE Joint Genome Institute"/>
            <person name="Lucas S."/>
            <person name="Copeland A."/>
            <person name="Lapidus A."/>
            <person name="Glavina del Rio T."/>
            <person name="Dalin E."/>
            <person name="Tice H."/>
            <person name="Bruce D."/>
            <person name="Goodwin L."/>
            <person name="Pitluck S."/>
            <person name="Saunders E."/>
            <person name="Brettin T."/>
            <person name="Detter J.C."/>
            <person name="Han C."/>
            <person name="Larimer F."/>
            <person name="Land M."/>
            <person name="Hauser L."/>
            <person name="Kyrpides N."/>
            <person name="Ovchinnikova G."/>
            <person name="Beliaev A.S."/>
            <person name="Richardson P."/>
        </authorList>
    </citation>
    <scope>NUCLEOTIDE SEQUENCE</scope>
    <source>
        <strain evidence="1">2CP-1</strain>
    </source>
</reference>
<evidence type="ECO:0000313" key="2">
    <source>
        <dbReference type="Proteomes" id="UP000007089"/>
    </source>
</evidence>
<proteinExistence type="predicted"/>
<gene>
    <name evidence="1" type="ordered locus">A2cp1_1309</name>
</gene>
<sequence>MASITYGSGKLFFKNPTTSQVYQVMEMTDVELSYEGSTKEYYGSRQFPILSVTGQKKVSGKAGTAFIDGRLLSVILSGTTTAGREVLNEVSATGSSATVSPTGTSFAADYGVVDAARNPMNITSSAPAVGAYAVNTGSGMYTFNAAEPDTKTITYAYNTGSGSTFTMKNALQGVQTGFTLFLQQRGSDGELFGVKLNSVVIPGLSFAFKAEDFSVTNLDFVAQVDAAGDLGKAFTE</sequence>
<dbReference type="Proteomes" id="UP000007089">
    <property type="component" value="Chromosome"/>
</dbReference>
<keyword evidence="2" id="KW-1185">Reference proteome</keyword>
<dbReference type="AlphaFoldDB" id="B8JGI2"/>
<protein>
    <submittedName>
        <fullName evidence="1">Uncharacterized protein</fullName>
    </submittedName>
</protein>